<dbReference type="InterPro" id="IPR050229">
    <property type="entry name" value="GlpE_sulfurtransferase"/>
</dbReference>
<dbReference type="InterPro" id="IPR036873">
    <property type="entry name" value="Rhodanese-like_dom_sf"/>
</dbReference>
<dbReference type="SMART" id="SM00450">
    <property type="entry name" value="RHOD"/>
    <property type="match status" value="1"/>
</dbReference>
<comment type="caution">
    <text evidence="3">The sequence shown here is derived from an EMBL/GenBank/DDBJ whole genome shotgun (WGS) entry which is preliminary data.</text>
</comment>
<gene>
    <name evidence="3" type="ORF">M9Y10_005951</name>
</gene>
<dbReference type="EMBL" id="JAPFFF010000012">
    <property type="protein sequence ID" value="KAK8875776.1"/>
    <property type="molecule type" value="Genomic_DNA"/>
</dbReference>
<dbReference type="Gene3D" id="3.40.250.10">
    <property type="entry name" value="Rhodanese-like domain"/>
    <property type="match status" value="1"/>
</dbReference>
<keyword evidence="4" id="KW-1185">Reference proteome</keyword>
<evidence type="ECO:0000259" key="2">
    <source>
        <dbReference type="PROSITE" id="PS50206"/>
    </source>
</evidence>
<sequence>MRVKKQNSNILKYAIAVFLFIFIVLFIRIMSTDDCVKEPWGTYTLIDVRNEDEWNEGHINGAILIPHDKITERIGEIVADKNRPIILYCRSGKRAGIALDALKELGYTNVKSIGGYADAKVKIKDAPSA</sequence>
<evidence type="ECO:0000256" key="1">
    <source>
        <dbReference type="SAM" id="Phobius"/>
    </source>
</evidence>
<reference evidence="3 4" key="1">
    <citation type="submission" date="2024-04" db="EMBL/GenBank/DDBJ databases">
        <title>Tritrichomonas musculus Genome.</title>
        <authorList>
            <person name="Alves-Ferreira E."/>
            <person name="Grigg M."/>
            <person name="Lorenzi H."/>
            <person name="Galac M."/>
        </authorList>
    </citation>
    <scope>NUCLEOTIDE SEQUENCE [LARGE SCALE GENOMIC DNA]</scope>
    <source>
        <strain evidence="3 4">EAF2021</strain>
    </source>
</reference>
<dbReference type="Pfam" id="PF00581">
    <property type="entry name" value="Rhodanese"/>
    <property type="match status" value="1"/>
</dbReference>
<evidence type="ECO:0000313" key="3">
    <source>
        <dbReference type="EMBL" id="KAK8875776.1"/>
    </source>
</evidence>
<dbReference type="PROSITE" id="PS50206">
    <property type="entry name" value="RHODANESE_3"/>
    <property type="match status" value="1"/>
</dbReference>
<protein>
    <recommendedName>
        <fullName evidence="2">Rhodanese domain-containing protein</fullName>
    </recommendedName>
</protein>
<organism evidence="3 4">
    <name type="scientific">Tritrichomonas musculus</name>
    <dbReference type="NCBI Taxonomy" id="1915356"/>
    <lineage>
        <taxon>Eukaryota</taxon>
        <taxon>Metamonada</taxon>
        <taxon>Parabasalia</taxon>
        <taxon>Tritrichomonadida</taxon>
        <taxon>Tritrichomonadidae</taxon>
        <taxon>Tritrichomonas</taxon>
    </lineage>
</organism>
<name>A0ABR2JCX8_9EUKA</name>
<dbReference type="CDD" id="cd00158">
    <property type="entry name" value="RHOD"/>
    <property type="match status" value="1"/>
</dbReference>
<accession>A0ABR2JCX8</accession>
<keyword evidence="1" id="KW-0812">Transmembrane</keyword>
<dbReference type="PANTHER" id="PTHR43031:SF1">
    <property type="entry name" value="PYRIDINE NUCLEOTIDE-DISULPHIDE OXIDOREDUCTASE"/>
    <property type="match status" value="1"/>
</dbReference>
<dbReference type="PANTHER" id="PTHR43031">
    <property type="entry name" value="FAD-DEPENDENT OXIDOREDUCTASE"/>
    <property type="match status" value="1"/>
</dbReference>
<feature type="domain" description="Rhodanese" evidence="2">
    <location>
        <begin position="39"/>
        <end position="124"/>
    </location>
</feature>
<keyword evidence="1" id="KW-0472">Membrane</keyword>
<evidence type="ECO:0000313" key="4">
    <source>
        <dbReference type="Proteomes" id="UP001470230"/>
    </source>
</evidence>
<keyword evidence="1" id="KW-1133">Transmembrane helix</keyword>
<feature type="transmembrane region" description="Helical" evidence="1">
    <location>
        <begin position="12"/>
        <end position="30"/>
    </location>
</feature>
<dbReference type="InterPro" id="IPR001763">
    <property type="entry name" value="Rhodanese-like_dom"/>
</dbReference>
<dbReference type="SUPFAM" id="SSF52821">
    <property type="entry name" value="Rhodanese/Cell cycle control phosphatase"/>
    <property type="match status" value="1"/>
</dbReference>
<proteinExistence type="predicted"/>
<dbReference type="Proteomes" id="UP001470230">
    <property type="component" value="Unassembled WGS sequence"/>
</dbReference>